<dbReference type="InterPro" id="IPR003594">
    <property type="entry name" value="HATPase_dom"/>
</dbReference>
<dbReference type="Pfam" id="PF00672">
    <property type="entry name" value="HAMP"/>
    <property type="match status" value="1"/>
</dbReference>
<dbReference type="InterPro" id="IPR036890">
    <property type="entry name" value="HATPase_C_sf"/>
</dbReference>
<dbReference type="SMART" id="SM00387">
    <property type="entry name" value="HATPase_c"/>
    <property type="match status" value="1"/>
</dbReference>
<proteinExistence type="predicted"/>
<evidence type="ECO:0000259" key="16">
    <source>
        <dbReference type="PROSITE" id="PS50109"/>
    </source>
</evidence>
<keyword evidence="14 15" id="KW-0472">Membrane</keyword>
<dbReference type="InterPro" id="IPR003661">
    <property type="entry name" value="HisK_dim/P_dom"/>
</dbReference>
<dbReference type="SMART" id="SM00304">
    <property type="entry name" value="HAMP"/>
    <property type="match status" value="1"/>
</dbReference>
<evidence type="ECO:0000256" key="13">
    <source>
        <dbReference type="ARBA" id="ARBA00023012"/>
    </source>
</evidence>
<evidence type="ECO:0000256" key="12">
    <source>
        <dbReference type="ARBA" id="ARBA00022989"/>
    </source>
</evidence>
<dbReference type="InterPro" id="IPR003660">
    <property type="entry name" value="HAMP_dom"/>
</dbReference>
<dbReference type="PROSITE" id="PS50109">
    <property type="entry name" value="HIS_KIN"/>
    <property type="match status" value="1"/>
</dbReference>
<evidence type="ECO:0000256" key="11">
    <source>
        <dbReference type="ARBA" id="ARBA00022840"/>
    </source>
</evidence>
<dbReference type="RefSeq" id="WP_193910065.1">
    <property type="nucleotide sequence ID" value="NZ_JADEXG010000051.1"/>
</dbReference>
<keyword evidence="13" id="KW-0902">Two-component regulatory system</keyword>
<keyword evidence="6" id="KW-0597">Phosphoprotein</keyword>
<evidence type="ECO:0000256" key="9">
    <source>
        <dbReference type="ARBA" id="ARBA00022741"/>
    </source>
</evidence>
<keyword evidence="5" id="KW-0997">Cell inner membrane</keyword>
<keyword evidence="10" id="KW-0418">Kinase</keyword>
<evidence type="ECO:0000313" key="19">
    <source>
        <dbReference type="Proteomes" id="UP000636505"/>
    </source>
</evidence>
<feature type="transmembrane region" description="Helical" evidence="15">
    <location>
        <begin position="171"/>
        <end position="190"/>
    </location>
</feature>
<gene>
    <name evidence="18" type="ORF">IQ241_18565</name>
</gene>
<keyword evidence="9" id="KW-0547">Nucleotide-binding</keyword>
<dbReference type="GO" id="GO:0000155">
    <property type="term" value="F:phosphorelay sensor kinase activity"/>
    <property type="evidence" value="ECO:0007669"/>
    <property type="project" value="InterPro"/>
</dbReference>
<feature type="domain" description="Histidine kinase" evidence="16">
    <location>
        <begin position="251"/>
        <end position="450"/>
    </location>
</feature>
<dbReference type="GO" id="GO:0005524">
    <property type="term" value="F:ATP binding"/>
    <property type="evidence" value="ECO:0007669"/>
    <property type="project" value="UniProtKB-KW"/>
</dbReference>
<keyword evidence="19" id="KW-1185">Reference proteome</keyword>
<evidence type="ECO:0000256" key="15">
    <source>
        <dbReference type="SAM" id="Phobius"/>
    </source>
</evidence>
<dbReference type="Pfam" id="PF00512">
    <property type="entry name" value="HisKA"/>
    <property type="match status" value="1"/>
</dbReference>
<dbReference type="InterPro" id="IPR036097">
    <property type="entry name" value="HisK_dim/P_sf"/>
</dbReference>
<evidence type="ECO:0000256" key="6">
    <source>
        <dbReference type="ARBA" id="ARBA00022553"/>
    </source>
</evidence>
<dbReference type="SMART" id="SM00388">
    <property type="entry name" value="HisKA"/>
    <property type="match status" value="1"/>
</dbReference>
<reference evidence="18" key="1">
    <citation type="submission" date="2020-10" db="EMBL/GenBank/DDBJ databases">
        <authorList>
            <person name="Castelo-Branco R."/>
            <person name="Eusebio N."/>
            <person name="Adriana R."/>
            <person name="Vieira A."/>
            <person name="Brugerolle De Fraissinette N."/>
            <person name="Rezende De Castro R."/>
            <person name="Schneider M.P."/>
            <person name="Vasconcelos V."/>
            <person name="Leao P.N."/>
        </authorList>
    </citation>
    <scope>NUCLEOTIDE SEQUENCE</scope>
    <source>
        <strain evidence="18">LEGE 07310</strain>
    </source>
</reference>
<accession>A0A8J7AHX9</accession>
<evidence type="ECO:0000256" key="8">
    <source>
        <dbReference type="ARBA" id="ARBA00022692"/>
    </source>
</evidence>
<dbReference type="Gene3D" id="1.10.287.130">
    <property type="match status" value="1"/>
</dbReference>
<name>A0A8J7AHX9_9CYAN</name>
<dbReference type="PROSITE" id="PS50885">
    <property type="entry name" value="HAMP"/>
    <property type="match status" value="1"/>
</dbReference>
<feature type="domain" description="HAMP" evidence="17">
    <location>
        <begin position="191"/>
        <end position="243"/>
    </location>
</feature>
<dbReference type="InterPro" id="IPR050980">
    <property type="entry name" value="2C_sensor_his_kinase"/>
</dbReference>
<organism evidence="18 19">
    <name type="scientific">Vasconcelosia minhoensis LEGE 07310</name>
    <dbReference type="NCBI Taxonomy" id="915328"/>
    <lineage>
        <taxon>Bacteria</taxon>
        <taxon>Bacillati</taxon>
        <taxon>Cyanobacteriota</taxon>
        <taxon>Cyanophyceae</taxon>
        <taxon>Nodosilineales</taxon>
        <taxon>Cymatolegaceae</taxon>
        <taxon>Vasconcelosia</taxon>
        <taxon>Vasconcelosia minhoensis</taxon>
    </lineage>
</organism>
<feature type="transmembrane region" description="Helical" evidence="15">
    <location>
        <begin position="12"/>
        <end position="32"/>
    </location>
</feature>
<dbReference type="CDD" id="cd00082">
    <property type="entry name" value="HisKA"/>
    <property type="match status" value="1"/>
</dbReference>
<dbReference type="PANTHER" id="PTHR44936:SF5">
    <property type="entry name" value="SENSOR HISTIDINE KINASE ENVZ"/>
    <property type="match status" value="1"/>
</dbReference>
<keyword evidence="4" id="KW-1003">Cell membrane</keyword>
<dbReference type="SUPFAM" id="SSF55874">
    <property type="entry name" value="ATPase domain of HSP90 chaperone/DNA topoisomerase II/histidine kinase"/>
    <property type="match status" value="1"/>
</dbReference>
<sequence length="452" mass="50302">MRLLPGRLTGRITLILTAGLFSAQAIALWLFIHDRLVTSMKVFGLLFADRVVTVVDVLDETPPAEQAKLLQVLNGPSLQVGILDAPPAKPEREAWHAEEVRQAVRSRLQIELARPVQVQDLDRWAGSPLAEPTSAIPSRQSMVIAIGQPDGRWLIFVTPSNIASLRRSWRIGFWLLTMGLAIWLISIWAARRVTQPIMRFAIAAEQFGQDINAPPLPETGSRELRQSIQAFNQMQERLRQLVNDRTFMIAAISHDLRTVLTRLRLRAEFIEDAEQAQKAIADMDQMQAMLTETLAFARAESMTEAPVRFDLAELLQSLCDDFADANQRVTYDGPTRLTYVGRPTTLHRAFMNLIHNAVTYGSEADVSLALKEKSVQVTIGDRGPGIPAELRAKVFTPFFRLEQSRNRETGGIGLGLAVAQAAIQRHGGNITLTERSEGGMFAVVRLRKQSGC</sequence>
<protein>
    <recommendedName>
        <fullName evidence="3">histidine kinase</fullName>
        <ecNumber evidence="3">2.7.13.3</ecNumber>
    </recommendedName>
</protein>
<evidence type="ECO:0000256" key="1">
    <source>
        <dbReference type="ARBA" id="ARBA00000085"/>
    </source>
</evidence>
<evidence type="ECO:0000256" key="2">
    <source>
        <dbReference type="ARBA" id="ARBA00004429"/>
    </source>
</evidence>
<evidence type="ECO:0000256" key="4">
    <source>
        <dbReference type="ARBA" id="ARBA00022475"/>
    </source>
</evidence>
<evidence type="ECO:0000313" key="18">
    <source>
        <dbReference type="EMBL" id="MBE9079274.1"/>
    </source>
</evidence>
<comment type="caution">
    <text evidence="18">The sequence shown here is derived from an EMBL/GenBank/DDBJ whole genome shotgun (WGS) entry which is preliminary data.</text>
</comment>
<dbReference type="AlphaFoldDB" id="A0A8J7AHX9"/>
<dbReference type="GO" id="GO:0005886">
    <property type="term" value="C:plasma membrane"/>
    <property type="evidence" value="ECO:0007669"/>
    <property type="project" value="UniProtKB-SubCell"/>
</dbReference>
<keyword evidence="11" id="KW-0067">ATP-binding</keyword>
<keyword evidence="8 15" id="KW-0812">Transmembrane</keyword>
<comment type="catalytic activity">
    <reaction evidence="1">
        <text>ATP + protein L-histidine = ADP + protein N-phospho-L-histidine.</text>
        <dbReference type="EC" id="2.7.13.3"/>
    </reaction>
</comment>
<dbReference type="PANTHER" id="PTHR44936">
    <property type="entry name" value="SENSOR PROTEIN CREC"/>
    <property type="match status" value="1"/>
</dbReference>
<dbReference type="InterPro" id="IPR004358">
    <property type="entry name" value="Sig_transdc_His_kin-like_C"/>
</dbReference>
<dbReference type="EMBL" id="JADEXG010000051">
    <property type="protein sequence ID" value="MBE9079274.1"/>
    <property type="molecule type" value="Genomic_DNA"/>
</dbReference>
<evidence type="ECO:0000256" key="7">
    <source>
        <dbReference type="ARBA" id="ARBA00022679"/>
    </source>
</evidence>
<keyword evidence="12 15" id="KW-1133">Transmembrane helix</keyword>
<dbReference type="CDD" id="cd06225">
    <property type="entry name" value="HAMP"/>
    <property type="match status" value="1"/>
</dbReference>
<dbReference type="EC" id="2.7.13.3" evidence="3"/>
<evidence type="ECO:0000256" key="14">
    <source>
        <dbReference type="ARBA" id="ARBA00023136"/>
    </source>
</evidence>
<evidence type="ECO:0000256" key="5">
    <source>
        <dbReference type="ARBA" id="ARBA00022519"/>
    </source>
</evidence>
<dbReference type="InterPro" id="IPR005467">
    <property type="entry name" value="His_kinase_dom"/>
</dbReference>
<dbReference type="Gene3D" id="3.30.565.10">
    <property type="entry name" value="Histidine kinase-like ATPase, C-terminal domain"/>
    <property type="match status" value="1"/>
</dbReference>
<evidence type="ECO:0000256" key="10">
    <source>
        <dbReference type="ARBA" id="ARBA00022777"/>
    </source>
</evidence>
<evidence type="ECO:0000259" key="17">
    <source>
        <dbReference type="PROSITE" id="PS50885"/>
    </source>
</evidence>
<evidence type="ECO:0000256" key="3">
    <source>
        <dbReference type="ARBA" id="ARBA00012438"/>
    </source>
</evidence>
<comment type="subcellular location">
    <subcellularLocation>
        <location evidence="2">Cell inner membrane</location>
        <topology evidence="2">Multi-pass membrane protein</topology>
    </subcellularLocation>
</comment>
<dbReference type="Pfam" id="PF02518">
    <property type="entry name" value="HATPase_c"/>
    <property type="match status" value="1"/>
</dbReference>
<dbReference type="SUPFAM" id="SSF47384">
    <property type="entry name" value="Homodimeric domain of signal transducing histidine kinase"/>
    <property type="match status" value="1"/>
</dbReference>
<dbReference type="PRINTS" id="PR00344">
    <property type="entry name" value="BCTRLSENSOR"/>
</dbReference>
<keyword evidence="7" id="KW-0808">Transferase</keyword>
<dbReference type="Proteomes" id="UP000636505">
    <property type="component" value="Unassembled WGS sequence"/>
</dbReference>